<evidence type="ECO:0000313" key="3">
    <source>
        <dbReference type="EMBL" id="KAK3210271.1"/>
    </source>
</evidence>
<dbReference type="AlphaFoldDB" id="A0AAN6LZX9"/>
<dbReference type="InterPro" id="IPR003347">
    <property type="entry name" value="JmjC_dom"/>
</dbReference>
<dbReference type="PANTHER" id="PTHR12461">
    <property type="entry name" value="HYPOXIA-INDUCIBLE FACTOR 1 ALPHA INHIBITOR-RELATED"/>
    <property type="match status" value="1"/>
</dbReference>
<feature type="domain" description="JmjC" evidence="2">
    <location>
        <begin position="312"/>
        <end position="505"/>
    </location>
</feature>
<dbReference type="SUPFAM" id="SSF51197">
    <property type="entry name" value="Clavaminate synthase-like"/>
    <property type="match status" value="1"/>
</dbReference>
<dbReference type="SMART" id="SM00558">
    <property type="entry name" value="JmjC"/>
    <property type="match status" value="1"/>
</dbReference>
<dbReference type="InterPro" id="IPR041667">
    <property type="entry name" value="Cupin_8"/>
</dbReference>
<organism evidence="3 4">
    <name type="scientific">Pseudopithomyces chartarum</name>
    <dbReference type="NCBI Taxonomy" id="1892770"/>
    <lineage>
        <taxon>Eukaryota</taxon>
        <taxon>Fungi</taxon>
        <taxon>Dikarya</taxon>
        <taxon>Ascomycota</taxon>
        <taxon>Pezizomycotina</taxon>
        <taxon>Dothideomycetes</taxon>
        <taxon>Pleosporomycetidae</taxon>
        <taxon>Pleosporales</taxon>
        <taxon>Massarineae</taxon>
        <taxon>Didymosphaeriaceae</taxon>
        <taxon>Pseudopithomyces</taxon>
    </lineage>
</organism>
<dbReference type="Proteomes" id="UP001280581">
    <property type="component" value="Unassembled WGS sequence"/>
</dbReference>
<dbReference type="PROSITE" id="PS51184">
    <property type="entry name" value="JMJC"/>
    <property type="match status" value="1"/>
</dbReference>
<feature type="compositionally biased region" description="Basic and acidic residues" evidence="1">
    <location>
        <begin position="144"/>
        <end position="155"/>
    </location>
</feature>
<keyword evidence="4" id="KW-1185">Reference proteome</keyword>
<dbReference type="Pfam" id="PF13621">
    <property type="entry name" value="Cupin_8"/>
    <property type="match status" value="1"/>
</dbReference>
<reference evidence="3 4" key="1">
    <citation type="submission" date="2021-02" db="EMBL/GenBank/DDBJ databases">
        <title>Genome assembly of Pseudopithomyces chartarum.</title>
        <authorList>
            <person name="Jauregui R."/>
            <person name="Singh J."/>
            <person name="Voisey C."/>
        </authorList>
    </citation>
    <scope>NUCLEOTIDE SEQUENCE [LARGE SCALE GENOMIC DNA]</scope>
    <source>
        <strain evidence="3 4">AGR01</strain>
    </source>
</reference>
<dbReference type="Gene3D" id="2.60.120.650">
    <property type="entry name" value="Cupin"/>
    <property type="match status" value="1"/>
</dbReference>
<proteinExistence type="predicted"/>
<evidence type="ECO:0000256" key="1">
    <source>
        <dbReference type="SAM" id="MobiDB-lite"/>
    </source>
</evidence>
<protein>
    <recommendedName>
        <fullName evidence="2">JmjC domain-containing protein</fullName>
    </recommendedName>
</protein>
<comment type="caution">
    <text evidence="3">The sequence shown here is derived from an EMBL/GenBank/DDBJ whole genome shotgun (WGS) entry which is preliminary data.</text>
</comment>
<name>A0AAN6LZX9_9PLEO</name>
<gene>
    <name evidence="3" type="ORF">GRF29_44g2126334</name>
</gene>
<dbReference type="EMBL" id="WVTA01000005">
    <property type="protein sequence ID" value="KAK3210271.1"/>
    <property type="molecule type" value="Genomic_DNA"/>
</dbReference>
<evidence type="ECO:0000313" key="4">
    <source>
        <dbReference type="Proteomes" id="UP001280581"/>
    </source>
</evidence>
<evidence type="ECO:0000259" key="2">
    <source>
        <dbReference type="PROSITE" id="PS51184"/>
    </source>
</evidence>
<sequence length="505" mass="56490">MRHPTSFSGLRETVRETREALNEAPFNDLSIIGAGRAALDLLSRDPETCMQLAYQQLHAVPYKEVKTCWLRLYTDAALWMVLAVINKFDDQERNDDDDWMAPVVKMLDMALILTGAAGREALVDTWFEALEEAAALMRPNSMEAEERKARGKETQEAEEDERPAKRSKLSHDEVDALSDCFPDTISNRPTLRYPICRARNLSHLSFQNKVANPAMQTPLIIEGSIEHWTAFGPATAWKNPSYLMRKTLNGRRLIPVEVGRSYTDEGWGQKILTFKDFMERYMLKKPSPATDGDATTDALDPAEVKQQEEAKGYLAQHDLFVQIPALRENITVPDYCFTSPAPQPENPANVKAVEKLEEPLMNAWFGPAGTISPLHTDPYHNILAQVVGYKYVRLYAPEETPKMYPRGTEGNGIDMSNTSQVGLSEAMAVWPEISCWGPAGGADAVGAESKGGGDKDDIAERFPLFAGAKYSEGVLGPGECLYIPRGWWHYVQSLTTSFSVSFWWN</sequence>
<accession>A0AAN6LZX9</accession>
<dbReference type="PANTHER" id="PTHR12461:SF101">
    <property type="entry name" value="TRNA WYBUTOSINE-SYNTHESIZING PROTEIN 4"/>
    <property type="match status" value="1"/>
</dbReference>
<feature type="region of interest" description="Disordered" evidence="1">
    <location>
        <begin position="138"/>
        <end position="170"/>
    </location>
</feature>